<dbReference type="SUPFAM" id="SSF52047">
    <property type="entry name" value="RNI-like"/>
    <property type="match status" value="1"/>
</dbReference>
<evidence type="ECO:0008006" key="3">
    <source>
        <dbReference type="Google" id="ProtNLM"/>
    </source>
</evidence>
<gene>
    <name evidence="1" type="ORF">CGC50_03370</name>
</gene>
<dbReference type="KEGG" id="cgh:CGC50_03370"/>
<evidence type="ECO:0000313" key="1">
    <source>
        <dbReference type="EMBL" id="ATA86280.1"/>
    </source>
</evidence>
<protein>
    <recommendedName>
        <fullName evidence="3">Leucine-rich repeat domain-containing protein</fullName>
    </recommendedName>
</protein>
<dbReference type="GeneID" id="84807600"/>
<evidence type="ECO:0000313" key="2">
    <source>
        <dbReference type="Proteomes" id="UP000217250"/>
    </source>
</evidence>
<name>A0A250FMC7_9FLAO</name>
<dbReference type="RefSeq" id="WP_095909678.1">
    <property type="nucleotide sequence ID" value="NZ_CP022386.1"/>
</dbReference>
<accession>A0A250FMC7</accession>
<sequence>MYKKLIIRERDKYLFDIGRSWLNTDDSTNRGDLFDIRKSWGDFPSKEDEVAFLSFIVEKPSLAHFPNEIARLSSLKALQIPVQFLPLSEEQLPKHLISLTLHNLSREEEQADKHYSWNPLVKMENLECLRILGDDNGDLLGISPEIAPNLKWIEVELFHPNTIHIIKEFKCLEAAILGEVGNVDIFEHLKHLNLKIVSAKSPKKGFDYTKISYFEGLEIARLFSIKEEIDCTMFLQFPHLKELLLHQCKKLKNVEAFLEMPVLKSLNIEDAKGVSKELKASLKEHIPQCEV</sequence>
<dbReference type="Proteomes" id="UP000217250">
    <property type="component" value="Chromosome"/>
</dbReference>
<reference evidence="2" key="1">
    <citation type="submission" date="2017-06" db="EMBL/GenBank/DDBJ databases">
        <title>Capnocytophaga spp. assemblies.</title>
        <authorList>
            <person name="Gulvik C.A."/>
        </authorList>
    </citation>
    <scope>NUCLEOTIDE SEQUENCE [LARGE SCALE GENOMIC DNA]</scope>
    <source>
        <strain evidence="2">H1496</strain>
    </source>
</reference>
<dbReference type="AlphaFoldDB" id="A0A250FMC7"/>
<dbReference type="EMBL" id="CP022386">
    <property type="protein sequence ID" value="ATA86280.1"/>
    <property type="molecule type" value="Genomic_DNA"/>
</dbReference>
<dbReference type="Gene3D" id="3.80.10.10">
    <property type="entry name" value="Ribonuclease Inhibitor"/>
    <property type="match status" value="1"/>
</dbReference>
<proteinExistence type="predicted"/>
<dbReference type="InterPro" id="IPR032675">
    <property type="entry name" value="LRR_dom_sf"/>
</dbReference>
<organism evidence="1 2">
    <name type="scientific">Capnocytophaga gingivalis</name>
    <dbReference type="NCBI Taxonomy" id="1017"/>
    <lineage>
        <taxon>Bacteria</taxon>
        <taxon>Pseudomonadati</taxon>
        <taxon>Bacteroidota</taxon>
        <taxon>Flavobacteriia</taxon>
        <taxon>Flavobacteriales</taxon>
        <taxon>Flavobacteriaceae</taxon>
        <taxon>Capnocytophaga</taxon>
    </lineage>
</organism>